<accession>G4T581</accession>
<comment type="caution">
    <text evidence="3">The sequence shown here is derived from an EMBL/GenBank/DDBJ whole genome shotgun (WGS) entry which is preliminary data.</text>
</comment>
<dbReference type="OrthoDB" id="10633366at2759"/>
<dbReference type="EMBL" id="CAFZ01000002">
    <property type="protein sequence ID" value="CCA66514.1"/>
    <property type="molecule type" value="Genomic_DNA"/>
</dbReference>
<keyword evidence="2" id="KW-0732">Signal</keyword>
<feature type="signal peptide" evidence="2">
    <location>
        <begin position="1"/>
        <end position="21"/>
    </location>
</feature>
<feature type="compositionally biased region" description="Low complexity" evidence="1">
    <location>
        <begin position="103"/>
        <end position="139"/>
    </location>
</feature>
<feature type="chain" id="PRO_5003468471" evidence="2">
    <location>
        <begin position="22"/>
        <end position="244"/>
    </location>
</feature>
<keyword evidence="4" id="KW-1185">Reference proteome</keyword>
<proteinExistence type="predicted"/>
<reference evidence="3 4" key="1">
    <citation type="journal article" date="2011" name="PLoS Pathog.">
        <title>Endophytic Life Strategies Decoded by Genome and Transcriptome Analyses of the Mutualistic Root Symbiont Piriformospora indica.</title>
        <authorList>
            <person name="Zuccaro A."/>
            <person name="Lahrmann U."/>
            <person name="Guldener U."/>
            <person name="Langen G."/>
            <person name="Pfiffi S."/>
            <person name="Biedenkopf D."/>
            <person name="Wong P."/>
            <person name="Samans B."/>
            <person name="Grimm C."/>
            <person name="Basiewicz M."/>
            <person name="Murat C."/>
            <person name="Martin F."/>
            <person name="Kogel K.H."/>
        </authorList>
    </citation>
    <scope>NUCLEOTIDE SEQUENCE [LARGE SCALE GENOMIC DNA]</scope>
    <source>
        <strain evidence="3 4">DSM 11827</strain>
    </source>
</reference>
<dbReference type="InParanoid" id="G4T581"/>
<gene>
    <name evidence="3" type="ORF">PIIN_00199</name>
</gene>
<evidence type="ECO:0000256" key="1">
    <source>
        <dbReference type="SAM" id="MobiDB-lite"/>
    </source>
</evidence>
<protein>
    <submittedName>
        <fullName evidence="3">Uncharacterized protein</fullName>
    </submittedName>
</protein>
<evidence type="ECO:0000313" key="4">
    <source>
        <dbReference type="Proteomes" id="UP000007148"/>
    </source>
</evidence>
<feature type="compositionally biased region" description="Basic residues" evidence="1">
    <location>
        <begin position="155"/>
        <end position="164"/>
    </location>
</feature>
<dbReference type="HOGENOM" id="CLU_1138388_0_0_1"/>
<evidence type="ECO:0000313" key="3">
    <source>
        <dbReference type="EMBL" id="CCA66514.1"/>
    </source>
</evidence>
<dbReference type="AlphaFoldDB" id="G4T581"/>
<feature type="region of interest" description="Disordered" evidence="1">
    <location>
        <begin position="67"/>
        <end position="170"/>
    </location>
</feature>
<evidence type="ECO:0000256" key="2">
    <source>
        <dbReference type="SAM" id="SignalP"/>
    </source>
</evidence>
<sequence length="244" mass="25053">MRILSTKLLAFVAISPLVALSAPIQTPPTVDSLLALAKGNPVILLKDLGPVATRLDEHIKAMEAHAKVSGESKSGSHPHSGTTPQGSSTPESSATTGAPESKAPGATAPEATGSAAGSSGGPTTPEATPAGGDPAPAAPVQRRSETSGNSDPSHSHHKAHKNGHSAKYDPHVDLLKPADLLKLHNLITETQIYYDAIAKIVLDAGKNIEPIPSDKTAEGSGWGIINGLTFGLEKIATFAREKDD</sequence>
<organism evidence="3 4">
    <name type="scientific">Serendipita indica (strain DSM 11827)</name>
    <name type="common">Root endophyte fungus</name>
    <name type="synonym">Piriformospora indica</name>
    <dbReference type="NCBI Taxonomy" id="1109443"/>
    <lineage>
        <taxon>Eukaryota</taxon>
        <taxon>Fungi</taxon>
        <taxon>Dikarya</taxon>
        <taxon>Basidiomycota</taxon>
        <taxon>Agaricomycotina</taxon>
        <taxon>Agaricomycetes</taxon>
        <taxon>Sebacinales</taxon>
        <taxon>Serendipitaceae</taxon>
        <taxon>Serendipita</taxon>
    </lineage>
</organism>
<name>G4T581_SERID</name>
<feature type="compositionally biased region" description="Polar residues" evidence="1">
    <location>
        <begin position="71"/>
        <end position="98"/>
    </location>
</feature>
<dbReference type="Proteomes" id="UP000007148">
    <property type="component" value="Unassembled WGS sequence"/>
</dbReference>